<evidence type="ECO:0000256" key="4">
    <source>
        <dbReference type="SAM" id="MobiDB-lite"/>
    </source>
</evidence>
<dbReference type="GO" id="GO:0003735">
    <property type="term" value="F:structural constituent of ribosome"/>
    <property type="evidence" value="ECO:0007669"/>
    <property type="project" value="InterPro"/>
</dbReference>
<dbReference type="NCBIfam" id="TIGR01071">
    <property type="entry name" value="rplO_bact"/>
    <property type="match status" value="1"/>
</dbReference>
<evidence type="ECO:0000256" key="3">
    <source>
        <dbReference type="ARBA" id="ARBA00023274"/>
    </source>
</evidence>
<sequence>MNLSDLQPPKGRTQSKKRIGRGPGSGTGKTAGRGHKGQKSRSGYSRKRGFEGGQMPLHRRLPKRGFHNVFRVEYTIVNLDDLSKRFEASTDVTPDLLRTHGLIGRSDRLIKVLARGEMSVALTIHAHRFSRKASEKIVAAGGKAVELNRSQPKVVEDSGAEK</sequence>
<name>A0A381Q6V5_9ZZZZ</name>
<evidence type="ECO:0000256" key="2">
    <source>
        <dbReference type="ARBA" id="ARBA00022980"/>
    </source>
</evidence>
<keyword evidence="2" id="KW-0689">Ribosomal protein</keyword>
<dbReference type="InterPro" id="IPR036227">
    <property type="entry name" value="Ribosomal_uL15/eL18_sf"/>
</dbReference>
<dbReference type="InterPro" id="IPR030878">
    <property type="entry name" value="Ribosomal_uL15"/>
</dbReference>
<dbReference type="HAMAP" id="MF_01341">
    <property type="entry name" value="Ribosomal_uL15"/>
    <property type="match status" value="1"/>
</dbReference>
<dbReference type="InterPro" id="IPR021131">
    <property type="entry name" value="Ribosomal_uL15/eL18"/>
</dbReference>
<dbReference type="InterPro" id="IPR005749">
    <property type="entry name" value="Ribosomal_uL15_bac-type"/>
</dbReference>
<dbReference type="Gene3D" id="3.100.10.10">
    <property type="match status" value="1"/>
</dbReference>
<protein>
    <recommendedName>
        <fullName evidence="5">Large ribosomal subunit protein uL15/eL18 domain-containing protein</fullName>
    </recommendedName>
</protein>
<feature type="compositionally biased region" description="Gly residues" evidence="4">
    <location>
        <begin position="21"/>
        <end position="31"/>
    </location>
</feature>
<keyword evidence="3" id="KW-0687">Ribonucleoprotein</keyword>
<dbReference type="PANTHER" id="PTHR12934:SF11">
    <property type="entry name" value="LARGE RIBOSOMAL SUBUNIT PROTEIN UL15M"/>
    <property type="match status" value="1"/>
</dbReference>
<evidence type="ECO:0000259" key="5">
    <source>
        <dbReference type="Pfam" id="PF00828"/>
    </source>
</evidence>
<comment type="similarity">
    <text evidence="1">Belongs to the universal ribosomal protein uL15 family.</text>
</comment>
<dbReference type="GO" id="GO:0022625">
    <property type="term" value="C:cytosolic large ribosomal subunit"/>
    <property type="evidence" value="ECO:0007669"/>
    <property type="project" value="TreeGrafter"/>
</dbReference>
<reference evidence="6" key="1">
    <citation type="submission" date="2018-05" db="EMBL/GenBank/DDBJ databases">
        <authorList>
            <person name="Lanie J.A."/>
            <person name="Ng W.-L."/>
            <person name="Kazmierczak K.M."/>
            <person name="Andrzejewski T.M."/>
            <person name="Davidsen T.M."/>
            <person name="Wayne K.J."/>
            <person name="Tettelin H."/>
            <person name="Glass J.I."/>
            <person name="Rusch D."/>
            <person name="Podicherti R."/>
            <person name="Tsui H.-C.T."/>
            <person name="Winkler M.E."/>
        </authorList>
    </citation>
    <scope>NUCLEOTIDE SEQUENCE</scope>
</reference>
<feature type="compositionally biased region" description="Basic residues" evidence="4">
    <location>
        <begin position="32"/>
        <end position="47"/>
    </location>
</feature>
<dbReference type="InterPro" id="IPR001196">
    <property type="entry name" value="Ribosomal_uL15_CS"/>
</dbReference>
<dbReference type="GO" id="GO:0006412">
    <property type="term" value="P:translation"/>
    <property type="evidence" value="ECO:0007669"/>
    <property type="project" value="InterPro"/>
</dbReference>
<feature type="region of interest" description="Disordered" evidence="4">
    <location>
        <begin position="1"/>
        <end position="59"/>
    </location>
</feature>
<dbReference type="PROSITE" id="PS00475">
    <property type="entry name" value="RIBOSOMAL_L15"/>
    <property type="match status" value="1"/>
</dbReference>
<dbReference type="SUPFAM" id="SSF52080">
    <property type="entry name" value="Ribosomal proteins L15p and L18e"/>
    <property type="match status" value="1"/>
</dbReference>
<dbReference type="PANTHER" id="PTHR12934">
    <property type="entry name" value="50S RIBOSOMAL PROTEIN L15"/>
    <property type="match status" value="1"/>
</dbReference>
<feature type="domain" description="Large ribosomal subunit protein uL15/eL18" evidence="5">
    <location>
        <begin position="76"/>
        <end position="145"/>
    </location>
</feature>
<gene>
    <name evidence="6" type="ORF">METZ01_LOCUS27542</name>
</gene>
<accession>A0A381Q6V5</accession>
<organism evidence="6">
    <name type="scientific">marine metagenome</name>
    <dbReference type="NCBI Taxonomy" id="408172"/>
    <lineage>
        <taxon>unclassified sequences</taxon>
        <taxon>metagenomes</taxon>
        <taxon>ecological metagenomes</taxon>
    </lineage>
</organism>
<evidence type="ECO:0000313" key="6">
    <source>
        <dbReference type="EMBL" id="SUZ74688.1"/>
    </source>
</evidence>
<proteinExistence type="inferred from homology"/>
<dbReference type="EMBL" id="UINC01001219">
    <property type="protein sequence ID" value="SUZ74688.1"/>
    <property type="molecule type" value="Genomic_DNA"/>
</dbReference>
<dbReference type="Pfam" id="PF00828">
    <property type="entry name" value="Ribosomal_L27A"/>
    <property type="match status" value="1"/>
</dbReference>
<dbReference type="AlphaFoldDB" id="A0A381Q6V5"/>
<evidence type="ECO:0000256" key="1">
    <source>
        <dbReference type="ARBA" id="ARBA00007320"/>
    </source>
</evidence>